<accession>A0A645ELF4</accession>
<dbReference type="EMBL" id="VSSQ01048831">
    <property type="protein sequence ID" value="MPN02875.1"/>
    <property type="molecule type" value="Genomic_DNA"/>
</dbReference>
<feature type="region of interest" description="Disordered" evidence="1">
    <location>
        <begin position="65"/>
        <end position="92"/>
    </location>
</feature>
<protein>
    <submittedName>
        <fullName evidence="2">Uncharacterized protein</fullName>
    </submittedName>
</protein>
<organism evidence="2">
    <name type="scientific">bioreactor metagenome</name>
    <dbReference type="NCBI Taxonomy" id="1076179"/>
    <lineage>
        <taxon>unclassified sequences</taxon>
        <taxon>metagenomes</taxon>
        <taxon>ecological metagenomes</taxon>
    </lineage>
</organism>
<dbReference type="AlphaFoldDB" id="A0A645ELF4"/>
<gene>
    <name evidence="2" type="ORF">SDC9_150096</name>
</gene>
<proteinExistence type="predicted"/>
<comment type="caution">
    <text evidence="2">The sequence shown here is derived from an EMBL/GenBank/DDBJ whole genome shotgun (WGS) entry which is preliminary data.</text>
</comment>
<name>A0A645ELF4_9ZZZZ</name>
<evidence type="ECO:0000256" key="1">
    <source>
        <dbReference type="SAM" id="MobiDB-lite"/>
    </source>
</evidence>
<reference evidence="2" key="1">
    <citation type="submission" date="2019-08" db="EMBL/GenBank/DDBJ databases">
        <authorList>
            <person name="Kucharzyk K."/>
            <person name="Murdoch R.W."/>
            <person name="Higgins S."/>
            <person name="Loffler F."/>
        </authorList>
    </citation>
    <scope>NUCLEOTIDE SEQUENCE</scope>
</reference>
<evidence type="ECO:0000313" key="2">
    <source>
        <dbReference type="EMBL" id="MPN02875.1"/>
    </source>
</evidence>
<sequence length="153" mass="16755">MINSHPECKIETSISSILVSVSKDKWEASTFSLCARSLIWWADSSPETYKTFFVSARVPHNCSRRVDFPTPGSPHNSKREPGTKPPPKTLSSSAILQDTLSDSDAVKSFILTALNAWPEGALVFLDGKTDSITCSVILFHVPHSGHFPLHFGA</sequence>